<dbReference type="NCBIfam" id="TIGR04274">
    <property type="entry name" value="hypoxanDNAglyco"/>
    <property type="match status" value="1"/>
</dbReference>
<dbReference type="EMBL" id="PPTU01000008">
    <property type="protein sequence ID" value="RDB70907.1"/>
    <property type="molecule type" value="Genomic_DNA"/>
</dbReference>
<evidence type="ECO:0000259" key="1">
    <source>
        <dbReference type="SMART" id="SM00986"/>
    </source>
</evidence>
<evidence type="ECO:0000313" key="2">
    <source>
        <dbReference type="EMBL" id="RDB70907.1"/>
    </source>
</evidence>
<dbReference type="RefSeq" id="WP_015760975.1">
    <property type="nucleotide sequence ID" value="NZ_AP031442.1"/>
</dbReference>
<dbReference type="Gene3D" id="3.40.470.10">
    <property type="entry name" value="Uracil-DNA glycosylase-like domain"/>
    <property type="match status" value="1"/>
</dbReference>
<feature type="domain" description="Uracil-DNA glycosylase-like" evidence="1">
    <location>
        <begin position="11"/>
        <end position="159"/>
    </location>
</feature>
<name>A0A369MGA9_EGGLN</name>
<comment type="caution">
    <text evidence="2">The sequence shown here is derived from an EMBL/GenBank/DDBJ whole genome shotgun (WGS) entry which is preliminary data.</text>
</comment>
<dbReference type="InterPro" id="IPR005122">
    <property type="entry name" value="Uracil-DNA_glycosylase-like"/>
</dbReference>
<reference evidence="2 3" key="1">
    <citation type="journal article" date="2018" name="Elife">
        <title>Discovery and characterization of a prevalent human gut bacterial enzyme sufficient for the inactivation of a family of plant toxins.</title>
        <authorList>
            <person name="Koppel N."/>
            <person name="Bisanz J.E."/>
            <person name="Pandelia M.E."/>
            <person name="Turnbaugh P.J."/>
            <person name="Balskus E.P."/>
        </authorList>
    </citation>
    <scope>NUCLEOTIDE SEQUENCE [LARGE SCALE GENOMIC DNA]</scope>
    <source>
        <strain evidence="2 3">W1 BHI 6</strain>
    </source>
</reference>
<organism evidence="2 3">
    <name type="scientific">Eggerthella lenta</name>
    <name type="common">Eubacterium lentum</name>
    <dbReference type="NCBI Taxonomy" id="84112"/>
    <lineage>
        <taxon>Bacteria</taxon>
        <taxon>Bacillati</taxon>
        <taxon>Actinomycetota</taxon>
        <taxon>Coriobacteriia</taxon>
        <taxon>Eggerthellales</taxon>
        <taxon>Eggerthellaceae</taxon>
        <taxon>Eggerthella</taxon>
    </lineage>
</organism>
<dbReference type="SMART" id="SM00987">
    <property type="entry name" value="UreE_C"/>
    <property type="match status" value="1"/>
</dbReference>
<dbReference type="AlphaFoldDB" id="A0A369MGA9"/>
<dbReference type="CDD" id="cd10032">
    <property type="entry name" value="UDG-F6_HDG"/>
    <property type="match status" value="1"/>
</dbReference>
<dbReference type="Pfam" id="PF03167">
    <property type="entry name" value="UDG"/>
    <property type="match status" value="1"/>
</dbReference>
<dbReference type="InterPro" id="IPR026353">
    <property type="entry name" value="Hypoxan-DNA_Glyclase"/>
</dbReference>
<dbReference type="Proteomes" id="UP000253970">
    <property type="component" value="Unassembled WGS sequence"/>
</dbReference>
<dbReference type="OMA" id="YAHPRNA"/>
<protein>
    <submittedName>
        <fullName evidence="2">DNA-deoxyinosine glycosylase</fullName>
    </submittedName>
</protein>
<gene>
    <name evidence="2" type="ORF">C1875_06850</name>
</gene>
<dbReference type="SMART" id="SM00986">
    <property type="entry name" value="UDG"/>
    <property type="match status" value="1"/>
</dbReference>
<accession>A0A369MGA9</accession>
<proteinExistence type="predicted"/>
<dbReference type="InterPro" id="IPR036895">
    <property type="entry name" value="Uracil-DNA_glycosylase-like_sf"/>
</dbReference>
<sequence length="173" mass="18803">MEAVRIEHPLEPIYAVDSRVLVLGTMPSPKSREIGFYYGHPQNRFWKVMGALFDEPEPLGIEGRTAFLYAHGIALWDVLSSCAIVGASDASIVDPVANNLSRIAEAAPLEAVFTTGSKATALYRRFGAPQLPGLAHTGLPSTSPANARMRLDDLVKAYLPIRETLERRDGGGR</sequence>
<evidence type="ECO:0000313" key="3">
    <source>
        <dbReference type="Proteomes" id="UP000253970"/>
    </source>
</evidence>
<dbReference type="SUPFAM" id="SSF52141">
    <property type="entry name" value="Uracil-DNA glycosylase-like"/>
    <property type="match status" value="1"/>
</dbReference>